<comment type="subcellular location">
    <subcellularLocation>
        <location evidence="6">Cytoplasm</location>
    </subcellularLocation>
</comment>
<feature type="compositionally biased region" description="Gly residues" evidence="10">
    <location>
        <begin position="542"/>
        <end position="552"/>
    </location>
</feature>
<dbReference type="NCBIfam" id="NF009489">
    <property type="entry name" value="PRK12851.1"/>
    <property type="match status" value="1"/>
</dbReference>
<comment type="similarity">
    <text evidence="1 6 7">Belongs to the chaperonin (HSP60) family.</text>
</comment>
<accession>A0A1F5WF40</accession>
<dbReference type="NCBIfam" id="NF009488">
    <property type="entry name" value="PRK12850.1"/>
    <property type="match status" value="1"/>
</dbReference>
<keyword evidence="2 6" id="KW-0547">Nucleotide-binding</keyword>
<evidence type="ECO:0000256" key="7">
    <source>
        <dbReference type="RuleBase" id="RU000418"/>
    </source>
</evidence>
<dbReference type="InterPro" id="IPR027413">
    <property type="entry name" value="GROEL-like_equatorial_sf"/>
</dbReference>
<evidence type="ECO:0000256" key="8">
    <source>
        <dbReference type="RuleBase" id="RU000419"/>
    </source>
</evidence>
<keyword evidence="9" id="KW-0175">Coiled coil</keyword>
<comment type="subunit">
    <text evidence="6 8">Forms a cylinder of 14 subunits composed of two heptameric rings stacked back-to-back. Interacts with the co-chaperonin GroES.</text>
</comment>
<dbReference type="PROSITE" id="PS00296">
    <property type="entry name" value="CHAPERONINS_CPN60"/>
    <property type="match status" value="1"/>
</dbReference>
<dbReference type="PRINTS" id="PR00298">
    <property type="entry name" value="CHAPERONIN60"/>
</dbReference>
<dbReference type="GO" id="GO:0016853">
    <property type="term" value="F:isomerase activity"/>
    <property type="evidence" value="ECO:0007669"/>
    <property type="project" value="UniProtKB-KW"/>
</dbReference>
<comment type="function">
    <text evidence="6 8">Together with its co-chaperonin GroES, plays an essential role in assisting protein folding. The GroEL-GroES system forms a nano-cage that allows encapsulation of the non-native substrate proteins and provides a physical environment optimized to promote and accelerate protein folding.</text>
</comment>
<dbReference type="HAMAP" id="MF_00600">
    <property type="entry name" value="CH60"/>
    <property type="match status" value="1"/>
</dbReference>
<dbReference type="InterPro" id="IPR001844">
    <property type="entry name" value="Cpn60/GroEL"/>
</dbReference>
<evidence type="ECO:0000256" key="6">
    <source>
        <dbReference type="HAMAP-Rule" id="MF_00600"/>
    </source>
</evidence>
<dbReference type="Gene3D" id="1.10.560.10">
    <property type="entry name" value="GroEL-like equatorial domain"/>
    <property type="match status" value="1"/>
</dbReference>
<dbReference type="EC" id="5.6.1.7" evidence="6"/>
<feature type="binding site" evidence="6">
    <location>
        <begin position="30"/>
        <end position="33"/>
    </location>
    <ligand>
        <name>ATP</name>
        <dbReference type="ChEBI" id="CHEBI:30616"/>
    </ligand>
</feature>
<reference evidence="11 12" key="1">
    <citation type="journal article" date="2016" name="Nat. Commun.">
        <title>Thousands of microbial genomes shed light on interconnected biogeochemical processes in an aquifer system.</title>
        <authorList>
            <person name="Anantharaman K."/>
            <person name="Brown C.T."/>
            <person name="Hug L.A."/>
            <person name="Sharon I."/>
            <person name="Castelle C.J."/>
            <person name="Probst A.J."/>
            <person name="Thomas B.C."/>
            <person name="Singh A."/>
            <person name="Wilkins M.J."/>
            <person name="Karaoz U."/>
            <person name="Brodie E.L."/>
            <person name="Williams K.H."/>
            <person name="Hubbard S.S."/>
            <person name="Banfield J.F."/>
        </authorList>
    </citation>
    <scope>NUCLEOTIDE SEQUENCE [LARGE SCALE GENOMIC DNA]</scope>
</reference>
<dbReference type="InterPro" id="IPR027410">
    <property type="entry name" value="TCP-1-like_intermed_sf"/>
</dbReference>
<feature type="binding site" evidence="6">
    <location>
        <position position="503"/>
    </location>
    <ligand>
        <name>ATP</name>
        <dbReference type="ChEBI" id="CHEBI:30616"/>
    </ligand>
</feature>
<dbReference type="NCBIfam" id="NF009487">
    <property type="entry name" value="PRK12849.1"/>
    <property type="match status" value="1"/>
</dbReference>
<dbReference type="SUPFAM" id="SSF48592">
    <property type="entry name" value="GroEL equatorial domain-like"/>
    <property type="match status" value="1"/>
</dbReference>
<evidence type="ECO:0000313" key="12">
    <source>
        <dbReference type="Proteomes" id="UP000178406"/>
    </source>
</evidence>
<evidence type="ECO:0000256" key="5">
    <source>
        <dbReference type="ARBA" id="ARBA00023235"/>
    </source>
</evidence>
<dbReference type="InterPro" id="IPR002423">
    <property type="entry name" value="Cpn60/GroEL/TCP-1"/>
</dbReference>
<evidence type="ECO:0000256" key="1">
    <source>
        <dbReference type="ARBA" id="ARBA00006607"/>
    </source>
</evidence>
<evidence type="ECO:0000256" key="9">
    <source>
        <dbReference type="SAM" id="Coils"/>
    </source>
</evidence>
<dbReference type="Gene3D" id="3.30.260.10">
    <property type="entry name" value="TCP-1-like chaperonin intermediate domain"/>
    <property type="match status" value="1"/>
</dbReference>
<evidence type="ECO:0000256" key="2">
    <source>
        <dbReference type="ARBA" id="ARBA00022741"/>
    </source>
</evidence>
<dbReference type="Pfam" id="PF00118">
    <property type="entry name" value="Cpn60_TCP1"/>
    <property type="match status" value="1"/>
</dbReference>
<keyword evidence="5 6" id="KW-0413">Isomerase</keyword>
<keyword evidence="4 6" id="KW-0143">Chaperone</keyword>
<dbReference type="NCBIfam" id="TIGR02348">
    <property type="entry name" value="GroEL"/>
    <property type="match status" value="1"/>
</dbReference>
<gene>
    <name evidence="6" type="primary">groEL</name>
    <name evidence="6" type="synonym">groL</name>
    <name evidence="11" type="ORF">A3J56_03100</name>
</gene>
<evidence type="ECO:0000313" key="11">
    <source>
        <dbReference type="EMBL" id="OGF74243.1"/>
    </source>
</evidence>
<dbReference type="GO" id="GO:0051082">
    <property type="term" value="F:unfolded protein binding"/>
    <property type="evidence" value="ECO:0007669"/>
    <property type="project" value="UniProtKB-UniRule"/>
</dbReference>
<feature type="coiled-coil region" evidence="9">
    <location>
        <begin position="341"/>
        <end position="368"/>
    </location>
</feature>
<evidence type="ECO:0000256" key="4">
    <source>
        <dbReference type="ARBA" id="ARBA00023186"/>
    </source>
</evidence>
<comment type="caution">
    <text evidence="11">The sequence shown here is derived from an EMBL/GenBank/DDBJ whole genome shotgun (WGS) entry which is preliminary data.</text>
</comment>
<dbReference type="NCBIfam" id="NF000592">
    <property type="entry name" value="PRK00013.1"/>
    <property type="match status" value="1"/>
</dbReference>
<dbReference type="GO" id="GO:0042026">
    <property type="term" value="P:protein refolding"/>
    <property type="evidence" value="ECO:0007669"/>
    <property type="project" value="UniProtKB-UniRule"/>
</dbReference>
<keyword evidence="3 6" id="KW-0067">ATP-binding</keyword>
<feature type="binding site" evidence="6">
    <location>
        <position position="417"/>
    </location>
    <ligand>
        <name>ATP</name>
        <dbReference type="ChEBI" id="CHEBI:30616"/>
    </ligand>
</feature>
<keyword evidence="6" id="KW-0963">Cytoplasm</keyword>
<dbReference type="Gene3D" id="3.50.7.10">
    <property type="entry name" value="GroEL"/>
    <property type="match status" value="1"/>
</dbReference>
<feature type="region of interest" description="Disordered" evidence="10">
    <location>
        <begin position="533"/>
        <end position="552"/>
    </location>
</feature>
<feature type="binding site" evidence="6">
    <location>
        <begin position="87"/>
        <end position="91"/>
    </location>
    <ligand>
        <name>ATP</name>
        <dbReference type="ChEBI" id="CHEBI:30616"/>
    </ligand>
</feature>
<sequence>MASKQILFHEDARLALKRGVDALANAVKITLGPKGRNVVLDKGFGSPTITNDGVTIAKEIELSDKAENMGAEIVKEVATKTNDVAGDGTTTATLLAQAIISEGLKNIAAGVNPIGLKRGLDRAADTVMKRLGELAIPITAEKKEEVEQVATISAKDPAIGKTIADVIAKVGKDGVVTVEESQTFGIDYDVVEGLQFDRGYVSPYMITNTDRMEAVYENPSILITDKKISSIQEILPLLEKLAKTGRKELVIIAEDVDGDALATLVVNKLRGSFNALAIKAPGFGDRRKEMFQDIAIVTGGTVVSEEVGLKLDSVTTEQLGSARKVIASKDNTTIVGGKGKKQDIERRANQIKAQLEQTESSYDRKNLEERMAKLSGGVAVLRVGAATEIEQKEKQHRIEDAVSATKAAIEEGIVPGGGVALLRALPALDRMIDALTKAEGDRDELVGVEILRSALTLPLWQIAENAGVSGAVVVDAVKKLKGNMGYNAATNVYEDLVKAGIVDPKKVTRSVLQNAVSAASMLLTTEALVAEIPEKTPPPAGGPGGMGGHMDY</sequence>
<dbReference type="GO" id="GO:0005524">
    <property type="term" value="F:ATP binding"/>
    <property type="evidence" value="ECO:0007669"/>
    <property type="project" value="UniProtKB-UniRule"/>
</dbReference>
<evidence type="ECO:0000256" key="3">
    <source>
        <dbReference type="ARBA" id="ARBA00022840"/>
    </source>
</evidence>
<dbReference type="SUPFAM" id="SSF54849">
    <property type="entry name" value="GroEL-intermediate domain like"/>
    <property type="match status" value="2"/>
</dbReference>
<dbReference type="CDD" id="cd03344">
    <property type="entry name" value="GroEL"/>
    <property type="match status" value="1"/>
</dbReference>
<dbReference type="GO" id="GO:0005737">
    <property type="term" value="C:cytoplasm"/>
    <property type="evidence" value="ECO:0007669"/>
    <property type="project" value="UniProtKB-SubCell"/>
</dbReference>
<dbReference type="PANTHER" id="PTHR45633">
    <property type="entry name" value="60 KDA HEAT SHOCK PROTEIN, MITOCHONDRIAL"/>
    <property type="match status" value="1"/>
</dbReference>
<dbReference type="InterPro" id="IPR027409">
    <property type="entry name" value="GroEL-like_apical_dom_sf"/>
</dbReference>
<dbReference type="AlphaFoldDB" id="A0A1F5WF40"/>
<dbReference type="InterPro" id="IPR018370">
    <property type="entry name" value="Chaperonin_Cpn60_CS"/>
</dbReference>
<dbReference type="Proteomes" id="UP000178406">
    <property type="component" value="Unassembled WGS sequence"/>
</dbReference>
<proteinExistence type="inferred from homology"/>
<dbReference type="FunFam" id="3.50.7.10:FF:000001">
    <property type="entry name" value="60 kDa chaperonin"/>
    <property type="match status" value="1"/>
</dbReference>
<feature type="binding site" evidence="6">
    <location>
        <begin position="487"/>
        <end position="489"/>
    </location>
    <ligand>
        <name>ATP</name>
        <dbReference type="ChEBI" id="CHEBI:30616"/>
    </ligand>
</feature>
<comment type="caution">
    <text evidence="6">Lacks conserved residue(s) required for the propagation of feature annotation.</text>
</comment>
<dbReference type="STRING" id="1798338.A3J56_03100"/>
<protein>
    <recommendedName>
        <fullName evidence="6">Chaperonin GroEL</fullName>
        <ecNumber evidence="6">5.6.1.7</ecNumber>
    </recommendedName>
    <alternativeName>
        <fullName evidence="6">60 kDa chaperonin</fullName>
    </alternativeName>
    <alternativeName>
        <fullName evidence="6">Chaperonin-60</fullName>
        <shortName evidence="6">Cpn60</shortName>
    </alternativeName>
</protein>
<name>A0A1F5WF40_9BACT</name>
<dbReference type="EMBL" id="MFHQ01000027">
    <property type="protein sequence ID" value="OGF74243.1"/>
    <property type="molecule type" value="Genomic_DNA"/>
</dbReference>
<dbReference type="SUPFAM" id="SSF52029">
    <property type="entry name" value="GroEL apical domain-like"/>
    <property type="match status" value="1"/>
</dbReference>
<evidence type="ECO:0000256" key="10">
    <source>
        <dbReference type="SAM" id="MobiDB-lite"/>
    </source>
</evidence>
<dbReference type="GO" id="GO:0140662">
    <property type="term" value="F:ATP-dependent protein folding chaperone"/>
    <property type="evidence" value="ECO:0007669"/>
    <property type="project" value="InterPro"/>
</dbReference>
<organism evidence="11 12">
    <name type="scientific">Candidatus Giovannonibacteria bacterium RIFCSPHIGHO2_02_FULL_46_20</name>
    <dbReference type="NCBI Taxonomy" id="1798338"/>
    <lineage>
        <taxon>Bacteria</taxon>
        <taxon>Candidatus Giovannoniibacteriota</taxon>
    </lineage>
</organism>